<dbReference type="PANTHER" id="PTHR20917:SF0">
    <property type="entry name" value="CALCIUM LOAD-ACTIVATED CALCIUM CHANNEL"/>
    <property type="match status" value="1"/>
</dbReference>
<keyword evidence="11" id="KW-0406">Ion transport</keyword>
<evidence type="ECO:0000256" key="8">
    <source>
        <dbReference type="ARBA" id="ARBA00022837"/>
    </source>
</evidence>
<evidence type="ECO:0000256" key="3">
    <source>
        <dbReference type="ARBA" id="ARBA00022448"/>
    </source>
</evidence>
<keyword evidence="12 14" id="KW-0472">Membrane</keyword>
<keyword evidence="6 14" id="KW-0812">Transmembrane</keyword>
<dbReference type="InParanoid" id="A0A2I4GST1"/>
<dbReference type="GO" id="GO:0005737">
    <property type="term" value="C:cytoplasm"/>
    <property type="evidence" value="ECO:0000318"/>
    <property type="project" value="GO_Central"/>
</dbReference>
<keyword evidence="3" id="KW-0813">Transport</keyword>
<dbReference type="GO" id="GO:0006874">
    <property type="term" value="P:intracellular calcium ion homeostasis"/>
    <property type="evidence" value="ECO:0000318"/>
    <property type="project" value="GO_Central"/>
</dbReference>
<dbReference type="GeneID" id="109010537"/>
<protein>
    <submittedName>
        <fullName evidence="16">Calcium load-activated calcium channel-like</fullName>
    </submittedName>
</protein>
<reference evidence="16" key="1">
    <citation type="submission" date="2025-08" db="UniProtKB">
        <authorList>
            <consortium name="RefSeq"/>
        </authorList>
    </citation>
    <scope>IDENTIFICATION</scope>
    <source>
        <tissue evidence="16">Leaves</tissue>
    </source>
</reference>
<name>A0A2I4GST1_JUGRE</name>
<dbReference type="Proteomes" id="UP000235220">
    <property type="component" value="Chromosome 10"/>
</dbReference>
<keyword evidence="8" id="KW-0106">Calcium</keyword>
<evidence type="ECO:0000256" key="10">
    <source>
        <dbReference type="ARBA" id="ARBA00023054"/>
    </source>
</evidence>
<evidence type="ECO:0000256" key="5">
    <source>
        <dbReference type="ARBA" id="ARBA00022673"/>
    </source>
</evidence>
<evidence type="ECO:0000256" key="14">
    <source>
        <dbReference type="SAM" id="Phobius"/>
    </source>
</evidence>
<comment type="subcellular location">
    <subcellularLocation>
        <location evidence="1">Endoplasmic reticulum membrane</location>
        <topology evidence="1">Multi-pass membrane protein</topology>
    </subcellularLocation>
</comment>
<evidence type="ECO:0000256" key="9">
    <source>
        <dbReference type="ARBA" id="ARBA00022989"/>
    </source>
</evidence>
<dbReference type="Pfam" id="PF01956">
    <property type="entry name" value="EMC3_TMCO1"/>
    <property type="match status" value="1"/>
</dbReference>
<feature type="transmembrane region" description="Helical" evidence="14">
    <location>
        <begin position="16"/>
        <end position="38"/>
    </location>
</feature>
<gene>
    <name evidence="16" type="primary">LOC109010537</name>
</gene>
<evidence type="ECO:0000256" key="7">
    <source>
        <dbReference type="ARBA" id="ARBA00022824"/>
    </source>
</evidence>
<comment type="similarity">
    <text evidence="2">Belongs to the TMCO1 family.</text>
</comment>
<organism evidence="15 16">
    <name type="scientific">Juglans regia</name>
    <name type="common">English walnut</name>
    <dbReference type="NCBI Taxonomy" id="51240"/>
    <lineage>
        <taxon>Eukaryota</taxon>
        <taxon>Viridiplantae</taxon>
        <taxon>Streptophyta</taxon>
        <taxon>Embryophyta</taxon>
        <taxon>Tracheophyta</taxon>
        <taxon>Spermatophyta</taxon>
        <taxon>Magnoliopsida</taxon>
        <taxon>eudicotyledons</taxon>
        <taxon>Gunneridae</taxon>
        <taxon>Pentapetalae</taxon>
        <taxon>rosids</taxon>
        <taxon>fabids</taxon>
        <taxon>Fagales</taxon>
        <taxon>Juglandaceae</taxon>
        <taxon>Juglans</taxon>
    </lineage>
</organism>
<keyword evidence="5" id="KW-0107">Calcium channel</keyword>
<evidence type="ECO:0000256" key="2">
    <source>
        <dbReference type="ARBA" id="ARBA00006537"/>
    </source>
</evidence>
<keyword evidence="15" id="KW-1185">Reference proteome</keyword>
<evidence type="ECO:0000256" key="11">
    <source>
        <dbReference type="ARBA" id="ARBA00023065"/>
    </source>
</evidence>
<dbReference type="PANTHER" id="PTHR20917">
    <property type="entry name" value="PNAS-RELATED"/>
    <property type="match status" value="1"/>
</dbReference>
<proteinExistence type="inferred from homology"/>
<accession>A0A2I4GST1</accession>
<sequence>MATPQIFSSFKYSNSLTIMAISFCTAIVCEAISWLLIFRTNSYKSLCFSIDKAAKKLEIMKTESSAKIAKKSKIKKMDRVETNLKESSHDLSLFKFKSSIVIALVVFVVFSLLNSLFLGFSPPRGTSSNLFPMPDPKTN</sequence>
<keyword evidence="13" id="KW-0407">Ion channel</keyword>
<dbReference type="KEGG" id="jre:109010537"/>
<evidence type="ECO:0000256" key="1">
    <source>
        <dbReference type="ARBA" id="ARBA00004477"/>
    </source>
</evidence>
<evidence type="ECO:0000256" key="12">
    <source>
        <dbReference type="ARBA" id="ARBA00023136"/>
    </source>
</evidence>
<dbReference type="OrthoDB" id="342726at2759"/>
<dbReference type="RefSeq" id="XP_018846952.2">
    <property type="nucleotide sequence ID" value="XM_018991407.2"/>
</dbReference>
<evidence type="ECO:0000256" key="13">
    <source>
        <dbReference type="ARBA" id="ARBA00023303"/>
    </source>
</evidence>
<dbReference type="InterPro" id="IPR002809">
    <property type="entry name" value="EMC3/TMCO1"/>
</dbReference>
<dbReference type="GO" id="GO:0032469">
    <property type="term" value="P:endoplasmic reticulum calcium ion homeostasis"/>
    <property type="evidence" value="ECO:0007669"/>
    <property type="project" value="InterPro"/>
</dbReference>
<evidence type="ECO:0000256" key="6">
    <source>
        <dbReference type="ARBA" id="ARBA00022692"/>
    </source>
</evidence>
<dbReference type="STRING" id="51240.A0A2I4GST1"/>
<keyword evidence="10" id="KW-0175">Coiled coil</keyword>
<keyword evidence="7" id="KW-0256">Endoplasmic reticulum</keyword>
<dbReference type="GO" id="GO:0005789">
    <property type="term" value="C:endoplasmic reticulum membrane"/>
    <property type="evidence" value="ECO:0007669"/>
    <property type="project" value="UniProtKB-SubCell"/>
</dbReference>
<evidence type="ECO:0000313" key="15">
    <source>
        <dbReference type="Proteomes" id="UP000235220"/>
    </source>
</evidence>
<dbReference type="GO" id="GO:0005262">
    <property type="term" value="F:calcium channel activity"/>
    <property type="evidence" value="ECO:0000318"/>
    <property type="project" value="GO_Central"/>
</dbReference>
<keyword evidence="4" id="KW-0109">Calcium transport</keyword>
<dbReference type="AlphaFoldDB" id="A0A2I4GST1"/>
<evidence type="ECO:0000313" key="16">
    <source>
        <dbReference type="RefSeq" id="XP_018846952.2"/>
    </source>
</evidence>
<evidence type="ECO:0000256" key="4">
    <source>
        <dbReference type="ARBA" id="ARBA00022568"/>
    </source>
</evidence>
<dbReference type="InterPro" id="IPR008559">
    <property type="entry name" value="TMCO1"/>
</dbReference>
<keyword evidence="9 14" id="KW-1133">Transmembrane helix</keyword>
<feature type="transmembrane region" description="Helical" evidence="14">
    <location>
        <begin position="100"/>
        <end position="120"/>
    </location>
</feature>